<dbReference type="EMBL" id="JAUEPR010000023">
    <property type="protein sequence ID" value="KAK0475397.1"/>
    <property type="molecule type" value="Genomic_DNA"/>
</dbReference>
<name>A0AA39P0P8_9AGAR</name>
<dbReference type="AlphaFoldDB" id="A0AA39P0P8"/>
<evidence type="ECO:0000313" key="1">
    <source>
        <dbReference type="EMBL" id="KAK0475397.1"/>
    </source>
</evidence>
<proteinExistence type="predicted"/>
<keyword evidence="2" id="KW-1185">Reference proteome</keyword>
<accession>A0AA39P0P8</accession>
<dbReference type="Proteomes" id="UP001175227">
    <property type="component" value="Unassembled WGS sequence"/>
</dbReference>
<organism evidence="1 2">
    <name type="scientific">Armillaria novae-zelandiae</name>
    <dbReference type="NCBI Taxonomy" id="153914"/>
    <lineage>
        <taxon>Eukaryota</taxon>
        <taxon>Fungi</taxon>
        <taxon>Dikarya</taxon>
        <taxon>Basidiomycota</taxon>
        <taxon>Agaricomycotina</taxon>
        <taxon>Agaricomycetes</taxon>
        <taxon>Agaricomycetidae</taxon>
        <taxon>Agaricales</taxon>
        <taxon>Marasmiineae</taxon>
        <taxon>Physalacriaceae</taxon>
        <taxon>Armillaria</taxon>
    </lineage>
</organism>
<gene>
    <name evidence="1" type="ORF">IW261DRAFT_1567791</name>
</gene>
<protein>
    <submittedName>
        <fullName evidence="1">Uncharacterized protein</fullName>
    </submittedName>
</protein>
<evidence type="ECO:0000313" key="2">
    <source>
        <dbReference type="Proteomes" id="UP001175227"/>
    </source>
</evidence>
<reference evidence="1" key="1">
    <citation type="submission" date="2023-06" db="EMBL/GenBank/DDBJ databases">
        <authorList>
            <consortium name="Lawrence Berkeley National Laboratory"/>
            <person name="Ahrendt S."/>
            <person name="Sahu N."/>
            <person name="Indic B."/>
            <person name="Wong-Bajracharya J."/>
            <person name="Merenyi Z."/>
            <person name="Ke H.-M."/>
            <person name="Monk M."/>
            <person name="Kocsube S."/>
            <person name="Drula E."/>
            <person name="Lipzen A."/>
            <person name="Balint B."/>
            <person name="Henrissat B."/>
            <person name="Andreopoulos B."/>
            <person name="Martin F.M."/>
            <person name="Harder C.B."/>
            <person name="Rigling D."/>
            <person name="Ford K.L."/>
            <person name="Foster G.D."/>
            <person name="Pangilinan J."/>
            <person name="Papanicolaou A."/>
            <person name="Barry K."/>
            <person name="LaButti K."/>
            <person name="Viragh M."/>
            <person name="Koriabine M."/>
            <person name="Yan M."/>
            <person name="Riley R."/>
            <person name="Champramary S."/>
            <person name="Plett K.L."/>
            <person name="Tsai I.J."/>
            <person name="Slot J."/>
            <person name="Sipos G."/>
            <person name="Plett J."/>
            <person name="Nagy L.G."/>
            <person name="Grigoriev I.V."/>
        </authorList>
    </citation>
    <scope>NUCLEOTIDE SEQUENCE</scope>
    <source>
        <strain evidence="1">ICMP 16352</strain>
    </source>
</reference>
<comment type="caution">
    <text evidence="1">The sequence shown here is derived from an EMBL/GenBank/DDBJ whole genome shotgun (WGS) entry which is preliminary data.</text>
</comment>
<sequence>MSWSTVFLCQRESKEGIPVCVIDYEREYFGWEIKQMHWLGKNGGMGKWVSTLRNIYAALEDAQGGDRDNIPLSLHTQGDTTGRLSRLNHLDQWTADAVTTTSLAGSLKLLLSFIHRTRACPGAFAQKFPGLRNLLYSPYLEEYSLLFSLNNFEQCLPRDEEIQALASMSKQQEAINYPLSDYISYISCPNVVNPGKSQKINVS</sequence>